<dbReference type="RefSeq" id="WP_077152047.1">
    <property type="nucleotide sequence ID" value="NZ_CABMMO010000018.1"/>
</dbReference>
<feature type="transmembrane region" description="Helical" evidence="2">
    <location>
        <begin position="14"/>
        <end position="34"/>
    </location>
</feature>
<evidence type="ECO:0000256" key="2">
    <source>
        <dbReference type="SAM" id="Phobius"/>
    </source>
</evidence>
<keyword evidence="2" id="KW-0812">Transmembrane</keyword>
<organism evidence="3 4">
    <name type="scientific">Enterococcus mundtii</name>
    <dbReference type="NCBI Taxonomy" id="53346"/>
    <lineage>
        <taxon>Bacteria</taxon>
        <taxon>Bacillati</taxon>
        <taxon>Bacillota</taxon>
        <taxon>Bacilli</taxon>
        <taxon>Lactobacillales</taxon>
        <taxon>Enterococcaceae</taxon>
        <taxon>Enterococcus</taxon>
    </lineage>
</organism>
<proteinExistence type="predicted"/>
<sequence>MLKNFLETESGKKIIIGLGLFVAVVAGLVGYSLMNTAQENTGKSTDSTTEEQATTESRDRFNATIYSGTWYSNLPDDTEIVLATDGTYKVSSEWFESGIYYLNTSGQVVLENDKKQTKEFALQTKMGNTILYREDDGEDVYLYPTEEVKAQLEAEISEQIEAAQRAVSQMWMDILMQGTWENTNNSRSFTLKFGEDTFTQKKIEEGRSDEEVTFEYRIVSFDTDHEGANFVVNRTDSGNLQKTITFRITEEANQYRLLGNEGSFQWNTLFEKPYESVQMTQDGTSRSDSPRTQETTDEEGNTVTITERDVT</sequence>
<evidence type="ECO:0000313" key="4">
    <source>
        <dbReference type="Proteomes" id="UP000189299"/>
    </source>
</evidence>
<gene>
    <name evidence="3" type="ORF">BTN92_14320</name>
</gene>
<keyword evidence="2" id="KW-1133">Transmembrane helix</keyword>
<dbReference type="STRING" id="53346.A5802_002811"/>
<protein>
    <submittedName>
        <fullName evidence="3">Uncharacterized protein</fullName>
    </submittedName>
</protein>
<evidence type="ECO:0000256" key="1">
    <source>
        <dbReference type="SAM" id="MobiDB-lite"/>
    </source>
</evidence>
<keyword evidence="2" id="KW-0472">Membrane</keyword>
<reference evidence="3 4" key="1">
    <citation type="submission" date="2016-12" db="EMBL/GenBank/DDBJ databases">
        <authorList>
            <person name="Song W.-J."/>
            <person name="Kurnit D.M."/>
        </authorList>
    </citation>
    <scope>NUCLEOTIDE SEQUENCE [LARGE SCALE GENOMIC DNA]</scope>
    <source>
        <strain evidence="3 4">CGB1038-1_S1</strain>
    </source>
</reference>
<feature type="compositionally biased region" description="Polar residues" evidence="1">
    <location>
        <begin position="277"/>
        <end position="293"/>
    </location>
</feature>
<accession>A0A1V2UC03</accession>
<evidence type="ECO:0000313" key="3">
    <source>
        <dbReference type="EMBL" id="ONN40806.1"/>
    </source>
</evidence>
<dbReference type="EMBL" id="MSTR01000018">
    <property type="protein sequence ID" value="ONN40806.1"/>
    <property type="molecule type" value="Genomic_DNA"/>
</dbReference>
<dbReference type="Proteomes" id="UP000189299">
    <property type="component" value="Unassembled WGS sequence"/>
</dbReference>
<dbReference type="AlphaFoldDB" id="A0A1V2UC03"/>
<feature type="region of interest" description="Disordered" evidence="1">
    <location>
        <begin position="275"/>
        <end position="311"/>
    </location>
</feature>
<dbReference type="OrthoDB" id="2194683at2"/>
<name>A0A1V2UC03_ENTMU</name>
<comment type="caution">
    <text evidence="3">The sequence shown here is derived from an EMBL/GenBank/DDBJ whole genome shotgun (WGS) entry which is preliminary data.</text>
</comment>